<evidence type="ECO:0000259" key="12">
    <source>
        <dbReference type="PROSITE" id="PS51178"/>
    </source>
</evidence>
<dbReference type="GO" id="GO:0045717">
    <property type="term" value="P:negative regulation of fatty acid biosynthetic process"/>
    <property type="evidence" value="ECO:0007669"/>
    <property type="project" value="UniProtKB-ARBA"/>
</dbReference>
<dbReference type="Pfam" id="PF03793">
    <property type="entry name" value="PASTA"/>
    <property type="match status" value="4"/>
</dbReference>
<feature type="region of interest" description="Disordered" evidence="9">
    <location>
        <begin position="282"/>
        <end position="335"/>
    </location>
</feature>
<evidence type="ECO:0000256" key="1">
    <source>
        <dbReference type="ARBA" id="ARBA00012513"/>
    </source>
</evidence>
<dbReference type="CDD" id="cd06577">
    <property type="entry name" value="PASTA_pknB"/>
    <property type="match status" value="4"/>
</dbReference>
<dbReference type="GO" id="GO:0004674">
    <property type="term" value="F:protein serine/threonine kinase activity"/>
    <property type="evidence" value="ECO:0007669"/>
    <property type="project" value="UniProtKB-KW"/>
</dbReference>
<feature type="domain" description="PASTA" evidence="12">
    <location>
        <begin position="583"/>
        <end position="652"/>
    </location>
</feature>
<dbReference type="InterPro" id="IPR011009">
    <property type="entry name" value="Kinase-like_dom_sf"/>
</dbReference>
<organism evidence="13 14">
    <name type="scientific">Actinokineospora fastidiosa</name>
    <dbReference type="NCBI Taxonomy" id="1816"/>
    <lineage>
        <taxon>Bacteria</taxon>
        <taxon>Bacillati</taxon>
        <taxon>Actinomycetota</taxon>
        <taxon>Actinomycetes</taxon>
        <taxon>Pseudonocardiales</taxon>
        <taxon>Pseudonocardiaceae</taxon>
        <taxon>Actinokineospora</taxon>
    </lineage>
</organism>
<sequence>MRETGLIGALLEQRYRVDAPLARGGMSAVYRGVDTRLDRPVAIKVMDQRFAADPSFVERFEREARSAARIHHPNVVAVHDQGLDGDHVYLVMELVDGGTLRDLLIERGALPPPLAVSILEPVLAALAAAHAADLVHRDVKPENVLIGANGVVKVADFGLVRALSSPGTTKSSVILGTVSYLSPEQVTTGTATPRGDVYSAAIVLYEMLTGAPPYVGDNPLSVAYRHANDDVPQAGALVRGLPPALDELVTRATRRDPAARPADGAAFLAELQQVRATSALPRMRIPVPTPSPLPPAPPVEVPVVQEPDPGPEAPAPEEPDEDRTVTTDPADAPTERAVAPVHDPEATVRVSTGALAAAGIGQATVMRPPQGFSAAGPQGTRAMLRSDLEKVIEAAQQPPPPTGPQPLPGPPPPPPPPRSATRRYVLMGIAGVLVLALLGTLTWWFSSGRYTVVPSLAGEEVSAAEAAVREAGLTPSVDRQRHNQVPQGVVISTDPGGGAELLRGDPVTLVVSAGRPVVPDVAPGADPAAAEAAIREHGLQPQRDDAVNIYDEQVPEGRVVRLNPPAGSSLDIGTRVVIILSRGPAPKQVPDLRGKTRDEAFAELTANGFQPVDGPAEFSPDVEGGRVIRTDPPAGTTIDAKGNKQVTVVVSDAVMVPDLSGLTVPEAQAKLAEQGLSIELQPFSNGNGRVITQSPGPGTRVQRGGKVQVFAF</sequence>
<evidence type="ECO:0000256" key="10">
    <source>
        <dbReference type="SAM" id="Phobius"/>
    </source>
</evidence>
<dbReference type="Gene3D" id="3.30.10.20">
    <property type="match status" value="4"/>
</dbReference>
<evidence type="ECO:0000256" key="7">
    <source>
        <dbReference type="ARBA" id="ARBA00047899"/>
    </source>
</evidence>
<dbReference type="AlphaFoldDB" id="A0A918LFI7"/>
<dbReference type="InterPro" id="IPR000719">
    <property type="entry name" value="Prot_kinase_dom"/>
</dbReference>
<dbReference type="InterPro" id="IPR008271">
    <property type="entry name" value="Ser/Thr_kinase_AS"/>
</dbReference>
<keyword evidence="5 13" id="KW-0418">Kinase</keyword>
<feature type="domain" description="PASTA" evidence="12">
    <location>
        <begin position="447"/>
        <end position="513"/>
    </location>
</feature>
<evidence type="ECO:0000313" key="13">
    <source>
        <dbReference type="EMBL" id="GGS40378.1"/>
    </source>
</evidence>
<evidence type="ECO:0000256" key="4">
    <source>
        <dbReference type="ARBA" id="ARBA00022741"/>
    </source>
</evidence>
<evidence type="ECO:0000256" key="3">
    <source>
        <dbReference type="ARBA" id="ARBA00022679"/>
    </source>
</evidence>
<feature type="region of interest" description="Disordered" evidence="9">
    <location>
        <begin position="395"/>
        <end position="420"/>
    </location>
</feature>
<dbReference type="PROSITE" id="PS00108">
    <property type="entry name" value="PROTEIN_KINASE_ST"/>
    <property type="match status" value="1"/>
</dbReference>
<evidence type="ECO:0000259" key="11">
    <source>
        <dbReference type="PROSITE" id="PS50011"/>
    </source>
</evidence>
<feature type="domain" description="Protein kinase" evidence="11">
    <location>
        <begin position="15"/>
        <end position="283"/>
    </location>
</feature>
<evidence type="ECO:0000256" key="6">
    <source>
        <dbReference type="ARBA" id="ARBA00022840"/>
    </source>
</evidence>
<keyword evidence="10" id="KW-1133">Transmembrane helix</keyword>
<evidence type="ECO:0000256" key="9">
    <source>
        <dbReference type="SAM" id="MobiDB-lite"/>
    </source>
</evidence>
<protein>
    <recommendedName>
        <fullName evidence="1">non-specific serine/threonine protein kinase</fullName>
        <ecNumber evidence="1">2.7.11.1</ecNumber>
    </recommendedName>
</protein>
<feature type="transmembrane region" description="Helical" evidence="10">
    <location>
        <begin position="424"/>
        <end position="445"/>
    </location>
</feature>
<keyword evidence="14" id="KW-1185">Reference proteome</keyword>
<comment type="caution">
    <text evidence="13">The sequence shown here is derived from an EMBL/GenBank/DDBJ whole genome shotgun (WGS) entry which is preliminary data.</text>
</comment>
<dbReference type="FunFam" id="3.30.200.20:FF:000035">
    <property type="entry name" value="Serine/threonine protein kinase Stk1"/>
    <property type="match status" value="1"/>
</dbReference>
<keyword evidence="10" id="KW-0472">Membrane</keyword>
<dbReference type="SMART" id="SM00740">
    <property type="entry name" value="PASTA"/>
    <property type="match status" value="4"/>
</dbReference>
<accession>A0A918LFI7</accession>
<keyword evidence="6" id="KW-0067">ATP-binding</keyword>
<keyword evidence="2 13" id="KW-0723">Serine/threonine-protein kinase</keyword>
<dbReference type="Proteomes" id="UP000660680">
    <property type="component" value="Unassembled WGS sequence"/>
</dbReference>
<dbReference type="CDD" id="cd14014">
    <property type="entry name" value="STKc_PknB_like"/>
    <property type="match status" value="1"/>
</dbReference>
<feature type="compositionally biased region" description="Pro residues" evidence="9">
    <location>
        <begin position="287"/>
        <end position="300"/>
    </location>
</feature>
<feature type="domain" description="PASTA" evidence="12">
    <location>
        <begin position="514"/>
        <end position="582"/>
    </location>
</feature>
<keyword evidence="3" id="KW-0808">Transferase</keyword>
<dbReference type="SUPFAM" id="SSF54184">
    <property type="entry name" value="Penicillin-binding protein 2x (pbp-2x), c-terminal domain"/>
    <property type="match status" value="1"/>
</dbReference>
<proteinExistence type="predicted"/>
<evidence type="ECO:0000256" key="2">
    <source>
        <dbReference type="ARBA" id="ARBA00022527"/>
    </source>
</evidence>
<reference evidence="13" key="2">
    <citation type="submission" date="2020-09" db="EMBL/GenBank/DDBJ databases">
        <authorList>
            <person name="Sun Q."/>
            <person name="Ohkuma M."/>
        </authorList>
    </citation>
    <scope>NUCLEOTIDE SEQUENCE</scope>
    <source>
        <strain evidence="13">JCM 3276</strain>
    </source>
</reference>
<dbReference type="SUPFAM" id="SSF56112">
    <property type="entry name" value="Protein kinase-like (PK-like)"/>
    <property type="match status" value="1"/>
</dbReference>
<keyword evidence="10" id="KW-0812">Transmembrane</keyword>
<gene>
    <name evidence="13" type="ORF">GCM10010171_38550</name>
</gene>
<evidence type="ECO:0000313" key="14">
    <source>
        <dbReference type="Proteomes" id="UP000660680"/>
    </source>
</evidence>
<feature type="compositionally biased region" description="Pro residues" evidence="9">
    <location>
        <begin position="397"/>
        <end position="418"/>
    </location>
</feature>
<reference evidence="13" key="1">
    <citation type="journal article" date="2014" name="Int. J. Syst. Evol. Microbiol.">
        <title>Complete genome sequence of Corynebacterium casei LMG S-19264T (=DSM 44701T), isolated from a smear-ripened cheese.</title>
        <authorList>
            <consortium name="US DOE Joint Genome Institute (JGI-PGF)"/>
            <person name="Walter F."/>
            <person name="Albersmeier A."/>
            <person name="Kalinowski J."/>
            <person name="Ruckert C."/>
        </authorList>
    </citation>
    <scope>NUCLEOTIDE SEQUENCE</scope>
    <source>
        <strain evidence="13">JCM 3276</strain>
    </source>
</reference>
<dbReference type="Gene3D" id="1.10.510.10">
    <property type="entry name" value="Transferase(Phosphotransferase) domain 1"/>
    <property type="match status" value="1"/>
</dbReference>
<evidence type="ECO:0000256" key="8">
    <source>
        <dbReference type="ARBA" id="ARBA00048679"/>
    </source>
</evidence>
<dbReference type="PANTHER" id="PTHR43289">
    <property type="entry name" value="MITOGEN-ACTIVATED PROTEIN KINASE KINASE KINASE 20-RELATED"/>
    <property type="match status" value="1"/>
</dbReference>
<feature type="domain" description="PASTA" evidence="12">
    <location>
        <begin position="653"/>
        <end position="712"/>
    </location>
</feature>
<dbReference type="EMBL" id="BMRB01000003">
    <property type="protein sequence ID" value="GGS40378.1"/>
    <property type="molecule type" value="Genomic_DNA"/>
</dbReference>
<dbReference type="EC" id="2.7.11.1" evidence="1"/>
<dbReference type="Gene3D" id="3.30.200.20">
    <property type="entry name" value="Phosphorylase Kinase, domain 1"/>
    <property type="match status" value="1"/>
</dbReference>
<name>A0A918LFI7_9PSEU</name>
<evidence type="ECO:0000256" key="5">
    <source>
        <dbReference type="ARBA" id="ARBA00022777"/>
    </source>
</evidence>
<dbReference type="PROSITE" id="PS50011">
    <property type="entry name" value="PROTEIN_KINASE_DOM"/>
    <property type="match status" value="1"/>
</dbReference>
<dbReference type="SMART" id="SM00220">
    <property type="entry name" value="S_TKc"/>
    <property type="match status" value="1"/>
</dbReference>
<dbReference type="RefSeq" id="WP_229787074.1">
    <property type="nucleotide sequence ID" value="NZ_BMRB01000003.1"/>
</dbReference>
<dbReference type="FunFam" id="1.10.510.10:FF:000021">
    <property type="entry name" value="Serine/threonine protein kinase"/>
    <property type="match status" value="1"/>
</dbReference>
<keyword evidence="4" id="KW-0547">Nucleotide-binding</keyword>
<comment type="catalytic activity">
    <reaction evidence="8">
        <text>L-seryl-[protein] + ATP = O-phospho-L-seryl-[protein] + ADP + H(+)</text>
        <dbReference type="Rhea" id="RHEA:17989"/>
        <dbReference type="Rhea" id="RHEA-COMP:9863"/>
        <dbReference type="Rhea" id="RHEA-COMP:11604"/>
        <dbReference type="ChEBI" id="CHEBI:15378"/>
        <dbReference type="ChEBI" id="CHEBI:29999"/>
        <dbReference type="ChEBI" id="CHEBI:30616"/>
        <dbReference type="ChEBI" id="CHEBI:83421"/>
        <dbReference type="ChEBI" id="CHEBI:456216"/>
        <dbReference type="EC" id="2.7.11.1"/>
    </reaction>
</comment>
<dbReference type="PANTHER" id="PTHR43289:SF34">
    <property type="entry name" value="SERINE_THREONINE-PROTEIN KINASE YBDM-RELATED"/>
    <property type="match status" value="1"/>
</dbReference>
<dbReference type="PROSITE" id="PS51178">
    <property type="entry name" value="PASTA"/>
    <property type="match status" value="4"/>
</dbReference>
<dbReference type="InterPro" id="IPR005543">
    <property type="entry name" value="PASTA_dom"/>
</dbReference>
<dbReference type="Pfam" id="PF00069">
    <property type="entry name" value="Pkinase"/>
    <property type="match status" value="1"/>
</dbReference>
<comment type="catalytic activity">
    <reaction evidence="7">
        <text>L-threonyl-[protein] + ATP = O-phospho-L-threonyl-[protein] + ADP + H(+)</text>
        <dbReference type="Rhea" id="RHEA:46608"/>
        <dbReference type="Rhea" id="RHEA-COMP:11060"/>
        <dbReference type="Rhea" id="RHEA-COMP:11605"/>
        <dbReference type="ChEBI" id="CHEBI:15378"/>
        <dbReference type="ChEBI" id="CHEBI:30013"/>
        <dbReference type="ChEBI" id="CHEBI:30616"/>
        <dbReference type="ChEBI" id="CHEBI:61977"/>
        <dbReference type="ChEBI" id="CHEBI:456216"/>
        <dbReference type="EC" id="2.7.11.1"/>
    </reaction>
</comment>
<dbReference type="GO" id="GO:0005524">
    <property type="term" value="F:ATP binding"/>
    <property type="evidence" value="ECO:0007669"/>
    <property type="project" value="UniProtKB-KW"/>
</dbReference>